<organism evidence="9 10">
    <name type="scientific">Absicoccus porci</name>
    <dbReference type="NCBI Taxonomy" id="2486576"/>
    <lineage>
        <taxon>Bacteria</taxon>
        <taxon>Bacillati</taxon>
        <taxon>Bacillota</taxon>
        <taxon>Erysipelotrichia</taxon>
        <taxon>Erysipelotrichales</taxon>
        <taxon>Erysipelotrichaceae</taxon>
        <taxon>Absicoccus</taxon>
    </lineage>
</organism>
<dbReference type="Gene3D" id="3.40.50.720">
    <property type="entry name" value="NAD(P)-binding Rossmann-like Domain"/>
    <property type="match status" value="1"/>
</dbReference>
<feature type="transmembrane region" description="Helical" evidence="7">
    <location>
        <begin position="87"/>
        <end position="105"/>
    </location>
</feature>
<dbReference type="EMBL" id="RJQC01000001">
    <property type="protein sequence ID" value="RNM31374.1"/>
    <property type="molecule type" value="Genomic_DNA"/>
</dbReference>
<dbReference type="GO" id="GO:0016020">
    <property type="term" value="C:membrane"/>
    <property type="evidence" value="ECO:0007669"/>
    <property type="project" value="UniProtKB-SubCell"/>
</dbReference>
<keyword evidence="10" id="KW-1185">Reference proteome</keyword>
<dbReference type="RefSeq" id="WP_128519533.1">
    <property type="nucleotide sequence ID" value="NZ_JALFCT010000024.1"/>
</dbReference>
<feature type="transmembrane region" description="Helical" evidence="7">
    <location>
        <begin position="32"/>
        <end position="49"/>
    </location>
</feature>
<gene>
    <name evidence="9" type="ORF">EDX97_02100</name>
</gene>
<evidence type="ECO:0000256" key="1">
    <source>
        <dbReference type="ARBA" id="ARBA00004141"/>
    </source>
</evidence>
<accession>A0A3N0I2X8</accession>
<dbReference type="NCBIfam" id="TIGR03025">
    <property type="entry name" value="EPS_sugtrans"/>
    <property type="match status" value="1"/>
</dbReference>
<keyword evidence="4 7" id="KW-0812">Transmembrane</keyword>
<dbReference type="InterPro" id="IPR003362">
    <property type="entry name" value="Bact_transf"/>
</dbReference>
<feature type="transmembrane region" description="Helical" evidence="7">
    <location>
        <begin position="61"/>
        <end position="81"/>
    </location>
</feature>
<evidence type="ECO:0000256" key="2">
    <source>
        <dbReference type="ARBA" id="ARBA00006464"/>
    </source>
</evidence>
<comment type="subcellular location">
    <subcellularLocation>
        <location evidence="1">Membrane</location>
        <topology evidence="1">Multi-pass membrane protein</topology>
    </subcellularLocation>
</comment>
<evidence type="ECO:0000256" key="4">
    <source>
        <dbReference type="ARBA" id="ARBA00022692"/>
    </source>
</evidence>
<feature type="transmembrane region" description="Helical" evidence="7">
    <location>
        <begin position="256"/>
        <end position="276"/>
    </location>
</feature>
<dbReference type="Proteomes" id="UP000276568">
    <property type="component" value="Unassembled WGS sequence"/>
</dbReference>
<dbReference type="GO" id="GO:0016780">
    <property type="term" value="F:phosphotransferase activity, for other substituted phosphate groups"/>
    <property type="evidence" value="ECO:0007669"/>
    <property type="project" value="TreeGrafter"/>
</dbReference>
<evidence type="ECO:0000313" key="10">
    <source>
        <dbReference type="Proteomes" id="UP000276568"/>
    </source>
</evidence>
<proteinExistence type="inferred from homology"/>
<protein>
    <submittedName>
        <fullName evidence="9">Exopolysaccharide biosynthesis polyprenyl glycosylphosphotransferase</fullName>
    </submittedName>
</protein>
<evidence type="ECO:0000313" key="9">
    <source>
        <dbReference type="EMBL" id="RNM31374.1"/>
    </source>
</evidence>
<feature type="domain" description="Bacterial sugar transferase" evidence="8">
    <location>
        <begin position="254"/>
        <end position="446"/>
    </location>
</feature>
<evidence type="ECO:0000256" key="3">
    <source>
        <dbReference type="ARBA" id="ARBA00022679"/>
    </source>
</evidence>
<reference evidence="9 10" key="1">
    <citation type="submission" date="2018-11" db="EMBL/GenBank/DDBJ databases">
        <title>Clostridium sp. nov., a member of the family Erysipelotrichaceae isolated from pig faeces.</title>
        <authorList>
            <person name="Chang Y.-H."/>
        </authorList>
    </citation>
    <scope>NUCLEOTIDE SEQUENCE [LARGE SCALE GENOMIC DNA]</scope>
    <source>
        <strain evidence="9 10">YH-panp20</strain>
    </source>
</reference>
<feature type="transmembrane region" description="Helical" evidence="7">
    <location>
        <begin position="7"/>
        <end position="26"/>
    </location>
</feature>
<evidence type="ECO:0000256" key="7">
    <source>
        <dbReference type="SAM" id="Phobius"/>
    </source>
</evidence>
<dbReference type="PANTHER" id="PTHR30576">
    <property type="entry name" value="COLANIC BIOSYNTHESIS UDP-GLUCOSE LIPID CARRIER TRANSFERASE"/>
    <property type="match status" value="1"/>
</dbReference>
<evidence type="ECO:0000256" key="5">
    <source>
        <dbReference type="ARBA" id="ARBA00022989"/>
    </source>
</evidence>
<dbReference type="InterPro" id="IPR017475">
    <property type="entry name" value="EPS_sugar_tfrase"/>
</dbReference>
<comment type="caution">
    <text evidence="9">The sequence shown here is derived from an EMBL/GenBank/DDBJ whole genome shotgun (WGS) entry which is preliminary data.</text>
</comment>
<dbReference type="Pfam" id="PF02397">
    <property type="entry name" value="Bac_transf"/>
    <property type="match status" value="1"/>
</dbReference>
<dbReference type="AlphaFoldDB" id="A0A3N0I2X8"/>
<dbReference type="PANTHER" id="PTHR30576:SF0">
    <property type="entry name" value="UNDECAPRENYL-PHOSPHATE N-ACETYLGALACTOSAMINYL 1-PHOSPHATE TRANSFERASE-RELATED"/>
    <property type="match status" value="1"/>
</dbReference>
<keyword evidence="3 9" id="KW-0808">Transferase</keyword>
<keyword evidence="5 7" id="KW-1133">Transmembrane helix</keyword>
<keyword evidence="6 7" id="KW-0472">Membrane</keyword>
<dbReference type="OrthoDB" id="9808602at2"/>
<name>A0A3N0I2X8_9FIRM</name>
<comment type="similarity">
    <text evidence="2">Belongs to the bacterial sugar transferase family.</text>
</comment>
<evidence type="ECO:0000259" key="8">
    <source>
        <dbReference type="Pfam" id="PF02397"/>
    </source>
</evidence>
<sequence length="452" mass="53094">MTKIGILNFIVDTLFAAFLLVALPWLDNDFQSRLFVAYLLMQIIVGRYRRIVLLATDELRLCIMSHVYAFMIDFLIIWSYSPKDWKILVLFILLCFVFDVWFAIFSRHHFRKYFEHRVMVIGVGPSAERFRTTVAHNRFSMFDIRAFINCNHVPEFENIHQREFVQSRRIYPFYEMDALLETQHIDTVIIAITQMNQRDIQRIMNKVQDVAENVYFVPRLENLITFDTKVEDYDGQLLVANSSGSITTLSAFCKRLMDIVFGLLGCILLLPLSLYVKIINVKHGDHGPIFFTQDRIGKNGKLFKIYKYRTMVPHADQILDELMAKDPAIRKEYTINKKLEHDPRITKAGEFLRKKSLDEFPQFINVLKGEMSLVGPRPYLPKEKKDMGEHYKFIIQSKPGLTGMWQTHGRSDVTFDERLMLDNYYSHNWNIWLDITIIYRTINIVLGGRGAM</sequence>
<evidence type="ECO:0000256" key="6">
    <source>
        <dbReference type="ARBA" id="ARBA00023136"/>
    </source>
</evidence>